<evidence type="ECO:0000313" key="11">
    <source>
        <dbReference type="Proteomes" id="UP000039046"/>
    </source>
</evidence>
<gene>
    <name evidence="10" type="ORF">VHEMI03535</name>
</gene>
<feature type="compositionally biased region" description="Polar residues" evidence="8">
    <location>
        <begin position="1031"/>
        <end position="1040"/>
    </location>
</feature>
<dbReference type="AlphaFoldDB" id="A0A0A1TB29"/>
<dbReference type="GO" id="GO:0007059">
    <property type="term" value="P:chromosome segregation"/>
    <property type="evidence" value="ECO:0007669"/>
    <property type="project" value="UniProtKB-KW"/>
</dbReference>
<feature type="compositionally biased region" description="Polar residues" evidence="8">
    <location>
        <begin position="558"/>
        <end position="575"/>
    </location>
</feature>
<name>A0A0A1TB29_9HYPO</name>
<evidence type="ECO:0000256" key="6">
    <source>
        <dbReference type="ARBA" id="ARBA00023212"/>
    </source>
</evidence>
<feature type="compositionally biased region" description="Polar residues" evidence="8">
    <location>
        <begin position="739"/>
        <end position="758"/>
    </location>
</feature>
<dbReference type="Pfam" id="PF03941">
    <property type="entry name" value="INCENP_ARK-bind"/>
    <property type="match status" value="1"/>
</dbReference>
<dbReference type="PANTHER" id="PTHR13142">
    <property type="entry name" value="INNER CENTROMERE PROTEIN"/>
    <property type="match status" value="1"/>
</dbReference>
<evidence type="ECO:0000259" key="9">
    <source>
        <dbReference type="Pfam" id="PF03941"/>
    </source>
</evidence>
<feature type="compositionally biased region" description="Basic and acidic residues" evidence="8">
    <location>
        <begin position="489"/>
        <end position="513"/>
    </location>
</feature>
<feature type="compositionally biased region" description="Polar residues" evidence="8">
    <location>
        <begin position="136"/>
        <end position="146"/>
    </location>
</feature>
<feature type="compositionally biased region" description="Polar residues" evidence="8">
    <location>
        <begin position="479"/>
        <end position="488"/>
    </location>
</feature>
<feature type="compositionally biased region" description="Acidic residues" evidence="8">
    <location>
        <begin position="1078"/>
        <end position="1087"/>
    </location>
</feature>
<dbReference type="InterPro" id="IPR005635">
    <property type="entry name" value="Inner_centromere_prot_ARK-bd"/>
</dbReference>
<dbReference type="STRING" id="1531966.A0A0A1TB29"/>
<keyword evidence="5" id="KW-0159">Chromosome partition</keyword>
<feature type="compositionally biased region" description="Low complexity" evidence="8">
    <location>
        <begin position="204"/>
        <end position="213"/>
    </location>
</feature>
<feature type="region of interest" description="Disordered" evidence="8">
    <location>
        <begin position="479"/>
        <end position="513"/>
    </location>
</feature>
<feature type="compositionally biased region" description="Acidic residues" evidence="8">
    <location>
        <begin position="227"/>
        <end position="237"/>
    </location>
</feature>
<organism evidence="10 11">
    <name type="scientific">[Torrubiella] hemipterigena</name>
    <dbReference type="NCBI Taxonomy" id="1531966"/>
    <lineage>
        <taxon>Eukaryota</taxon>
        <taxon>Fungi</taxon>
        <taxon>Dikarya</taxon>
        <taxon>Ascomycota</taxon>
        <taxon>Pezizomycotina</taxon>
        <taxon>Sordariomycetes</taxon>
        <taxon>Hypocreomycetidae</taxon>
        <taxon>Hypocreales</taxon>
        <taxon>Clavicipitaceae</taxon>
        <taxon>Clavicipitaceae incertae sedis</taxon>
        <taxon>'Torrubiella' clade</taxon>
    </lineage>
</organism>
<dbReference type="HOGENOM" id="CLU_003318_1_0_1"/>
<evidence type="ECO:0000256" key="8">
    <source>
        <dbReference type="SAM" id="MobiDB-lite"/>
    </source>
</evidence>
<evidence type="ECO:0000256" key="4">
    <source>
        <dbReference type="ARBA" id="ARBA00022490"/>
    </source>
</evidence>
<evidence type="ECO:0000256" key="2">
    <source>
        <dbReference type="ARBA" id="ARBA00004186"/>
    </source>
</evidence>
<feature type="compositionally biased region" description="Polar residues" evidence="8">
    <location>
        <begin position="661"/>
        <end position="670"/>
    </location>
</feature>
<feature type="domain" description="Inner centromere protein ARK-binding" evidence="9">
    <location>
        <begin position="1076"/>
        <end position="1129"/>
    </location>
</feature>
<dbReference type="Proteomes" id="UP000039046">
    <property type="component" value="Unassembled WGS sequence"/>
</dbReference>
<dbReference type="CDD" id="cd06503">
    <property type="entry name" value="ATP-synt_Fo_b"/>
    <property type="match status" value="1"/>
</dbReference>
<feature type="compositionally biased region" description="Low complexity" evidence="8">
    <location>
        <begin position="759"/>
        <end position="788"/>
    </location>
</feature>
<dbReference type="GO" id="GO:0005634">
    <property type="term" value="C:nucleus"/>
    <property type="evidence" value="ECO:0007669"/>
    <property type="project" value="UniProtKB-SubCell"/>
</dbReference>
<feature type="compositionally biased region" description="Acidic residues" evidence="8">
    <location>
        <begin position="313"/>
        <end position="322"/>
    </location>
</feature>
<feature type="region of interest" description="Disordered" evidence="8">
    <location>
        <begin position="121"/>
        <end position="467"/>
    </location>
</feature>
<protein>
    <recommendedName>
        <fullName evidence="9">Inner centromere protein ARK-binding domain-containing protein</fullName>
    </recommendedName>
</protein>
<feature type="compositionally biased region" description="Polar residues" evidence="8">
    <location>
        <begin position="334"/>
        <end position="343"/>
    </location>
</feature>
<feature type="compositionally biased region" description="Basic and acidic residues" evidence="8">
    <location>
        <begin position="713"/>
        <end position="729"/>
    </location>
</feature>
<evidence type="ECO:0000256" key="5">
    <source>
        <dbReference type="ARBA" id="ARBA00022829"/>
    </source>
</evidence>
<feature type="compositionally biased region" description="Basic and acidic residues" evidence="8">
    <location>
        <begin position="622"/>
        <end position="635"/>
    </location>
</feature>
<reference evidence="10 11" key="1">
    <citation type="journal article" date="2015" name="Genome Announc.">
        <title>Draft Genome Sequence and Gene Annotation of the Entomopathogenic Fungus Verticillium hemipterigenum.</title>
        <authorList>
            <person name="Horn F."/>
            <person name="Habel A."/>
            <person name="Scharf D.H."/>
            <person name="Dworschak J."/>
            <person name="Brakhage A.A."/>
            <person name="Guthke R."/>
            <person name="Hertweck C."/>
            <person name="Linde J."/>
        </authorList>
    </citation>
    <scope>NUCLEOTIDE SEQUENCE [LARGE SCALE GENOMIC DNA]</scope>
</reference>
<evidence type="ECO:0000256" key="3">
    <source>
        <dbReference type="ARBA" id="ARBA00010042"/>
    </source>
</evidence>
<comment type="similarity">
    <text evidence="3">Belongs to the INCENP family.</text>
</comment>
<keyword evidence="11" id="KW-1185">Reference proteome</keyword>
<feature type="compositionally biased region" description="Polar residues" evidence="8">
    <location>
        <begin position="1055"/>
        <end position="1070"/>
    </location>
</feature>
<keyword evidence="6" id="KW-0206">Cytoskeleton</keyword>
<feature type="compositionally biased region" description="Basic and acidic residues" evidence="8">
    <location>
        <begin position="799"/>
        <end position="855"/>
    </location>
</feature>
<evidence type="ECO:0000256" key="7">
    <source>
        <dbReference type="ARBA" id="ARBA00023242"/>
    </source>
</evidence>
<feature type="compositionally biased region" description="Polar residues" evidence="8">
    <location>
        <begin position="246"/>
        <end position="266"/>
    </location>
</feature>
<dbReference type="OrthoDB" id="6123at2759"/>
<feature type="region of interest" description="Disordered" evidence="8">
    <location>
        <begin position="558"/>
        <end position="635"/>
    </location>
</feature>
<evidence type="ECO:0000313" key="10">
    <source>
        <dbReference type="EMBL" id="CEJ84635.1"/>
    </source>
</evidence>
<proteinExistence type="inferred from homology"/>
<feature type="compositionally biased region" description="Basic and acidic residues" evidence="8">
    <location>
        <begin position="936"/>
        <end position="945"/>
    </location>
</feature>
<feature type="compositionally biased region" description="Basic and acidic residues" evidence="8">
    <location>
        <begin position="600"/>
        <end position="614"/>
    </location>
</feature>
<sequence>MAAMRGPRLQVGSAAWVEEERSSALQIVQSEVEEFTFSVRNEVEWLNEHLAGVFNENEINFAETFKTPGKLRGRTPRTINKKDVVQNRAPLSDIFTSTPNGTATKFNQMRSPAHAELLKKPVTQSVPVKPFKPDAASQQTQDSGYGTQKYDEASYVDPTFVDPISSPMHEEEKESSPAKQSTPGVVAVDSPQQHFVPTHDDNTTTKSISSTNNYKETRDIDSSPLLDVDDESDFDDDVNVKRIGTRSPSEASSPVRQMTRKSSLNFASLPAREPLPAAKAMSGGRTSRLSYSKATQYPRLGSDRNNTGKVEVEQTEEIQDDYDAPKNGIESPDPSKTYTQRLQDQIKRLGHSDGNNAPPPMTQPPAQAVSKTFAGTKIVSPQRRESIQQTIQTTPGAFPQDDDDDDWIEPPTTVRPGLPKSYSADVMEGIRDKNTIGQPDFSRDAEPEDNFTQGILATPGAAPASPVVSRIPATYSETALTQIPSTSDADFRDVLKSTETRPESPSRLFRESPLKQVKNKLSSILKSSRGLLASSAAISAESKSILSPSTLRLGLHSTPSVESISSPQRGASKTLRSADLAVPASPARSTTRSVYAAPEPKVDSNREAEAKAKAADQLAKLEQAREQEREKAHVFSKEQDRIAAMENEIAQKKHIERKALPSQTPRVNRSSPRKPRLGEDNDAHDGDLPMADAPLPMPSSAAKATSTTGHALRNKESKRPVKPSREPLVKTKLIPTVIRVNTGSQHSQYRPSSRQSTGQPETIPTPIITQPPQLASKASKAALQAKPSTQSLRSLSAAKKKEQEEREAQRKREAKAEADRKKIAAQEEARRQEQQRRAEIERQKQKEREAAEEKKHAQRQAAIEKAKQTRAPPPAVRAQPNGPPDFSLSQQKSVPPSAQKASAHASRPPSRMGPPENGNPRLAGSVVSSLAAGQKRILETNDKDAKRRRTSENFDDSESSSQHMKGPPVRPSPGFKKDMPKGIFQSGYSNAPASATRDIFKASVASQQGAQKGGHPLDMAQISKGGIPFAPNQNGASSAFKTPARTGHALLAKSTAKSVSRPSPQFQNGESIELPEIQTDDEDEDDDPGMQIADWANSPALHQSLVHQETLDPLQIFGAPGPLNMEEVFNKHKERWGKFRARTSSANWSGLDRLTEDDVRKDMAAREKLRREGGWSYEMSRDML</sequence>
<dbReference type="PANTHER" id="PTHR13142:SF1">
    <property type="entry name" value="INNER CENTROMERE PROTEIN"/>
    <property type="match status" value="1"/>
</dbReference>
<dbReference type="EMBL" id="CDHN01000002">
    <property type="protein sequence ID" value="CEJ84635.1"/>
    <property type="molecule type" value="Genomic_DNA"/>
</dbReference>
<feature type="compositionally biased region" description="Polar residues" evidence="8">
    <location>
        <begin position="284"/>
        <end position="295"/>
    </location>
</feature>
<feature type="region of interest" description="Disordered" evidence="8">
    <location>
        <begin position="1004"/>
        <end position="1087"/>
    </location>
</feature>
<feature type="compositionally biased region" description="Polar residues" evidence="8">
    <location>
        <begin position="887"/>
        <end position="900"/>
    </location>
</feature>
<keyword evidence="4" id="KW-0963">Cytoplasm</keyword>
<feature type="region of interest" description="Disordered" evidence="8">
    <location>
        <begin position="653"/>
        <end position="990"/>
    </location>
</feature>
<comment type="subcellular location">
    <subcellularLocation>
        <location evidence="2">Cytoplasm</location>
        <location evidence="2">Cytoskeleton</location>
        <location evidence="2">Spindle</location>
    </subcellularLocation>
    <subcellularLocation>
        <location evidence="1">Nucleus</location>
    </subcellularLocation>
</comment>
<evidence type="ECO:0000256" key="1">
    <source>
        <dbReference type="ARBA" id="ARBA00004123"/>
    </source>
</evidence>
<dbReference type="GO" id="GO:0005819">
    <property type="term" value="C:spindle"/>
    <property type="evidence" value="ECO:0007669"/>
    <property type="project" value="UniProtKB-SubCell"/>
</dbReference>
<feature type="compositionally biased region" description="Basic and acidic residues" evidence="8">
    <location>
        <begin position="676"/>
        <end position="687"/>
    </location>
</feature>
<accession>A0A0A1TB29</accession>
<keyword evidence="7" id="KW-0539">Nucleus</keyword>